<evidence type="ECO:0000313" key="1">
    <source>
        <dbReference type="EMBL" id="VDK55611.1"/>
    </source>
</evidence>
<accession>A0A3P6SNX5</accession>
<keyword evidence="2" id="KW-1185">Reference proteome</keyword>
<evidence type="ECO:0000313" key="2">
    <source>
        <dbReference type="Proteomes" id="UP000271889"/>
    </source>
</evidence>
<protein>
    <submittedName>
        <fullName evidence="1">Uncharacterized protein</fullName>
    </submittedName>
</protein>
<gene>
    <name evidence="1" type="ORF">CGOC_LOCUS3373</name>
</gene>
<dbReference type="Proteomes" id="UP000271889">
    <property type="component" value="Unassembled WGS sequence"/>
</dbReference>
<name>A0A3P6SNX5_CYLGO</name>
<proteinExistence type="predicted"/>
<dbReference type="EMBL" id="UYRV01008480">
    <property type="protein sequence ID" value="VDK55611.1"/>
    <property type="molecule type" value="Genomic_DNA"/>
</dbReference>
<dbReference type="AlphaFoldDB" id="A0A3P6SNX5"/>
<reference evidence="1 2" key="1">
    <citation type="submission" date="2018-11" db="EMBL/GenBank/DDBJ databases">
        <authorList>
            <consortium name="Pathogen Informatics"/>
        </authorList>
    </citation>
    <scope>NUCLEOTIDE SEQUENCE [LARGE SCALE GENOMIC DNA]</scope>
</reference>
<sequence>MMADLQNGRKVSVMDMEVSKMIDLAMAVKENSDNKAVLVREEDLAKKALVREALPSRDSVKEDLVLSDNLVDVGLIGTC</sequence>
<organism evidence="1 2">
    <name type="scientific">Cylicostephanus goldi</name>
    <name type="common">Nematode worm</name>
    <dbReference type="NCBI Taxonomy" id="71465"/>
    <lineage>
        <taxon>Eukaryota</taxon>
        <taxon>Metazoa</taxon>
        <taxon>Ecdysozoa</taxon>
        <taxon>Nematoda</taxon>
        <taxon>Chromadorea</taxon>
        <taxon>Rhabditida</taxon>
        <taxon>Rhabditina</taxon>
        <taxon>Rhabditomorpha</taxon>
        <taxon>Strongyloidea</taxon>
        <taxon>Strongylidae</taxon>
        <taxon>Cylicostephanus</taxon>
    </lineage>
</organism>